<dbReference type="GO" id="GO:0006829">
    <property type="term" value="P:zinc ion transport"/>
    <property type="evidence" value="ECO:0007669"/>
    <property type="project" value="UniProtKB-KW"/>
</dbReference>
<keyword evidence="5 12" id="KW-0067">ATP-binding</keyword>
<dbReference type="GO" id="GO:0016887">
    <property type="term" value="F:ATP hydrolysis activity"/>
    <property type="evidence" value="ECO:0007669"/>
    <property type="project" value="InterPro"/>
</dbReference>
<evidence type="ECO:0000313" key="13">
    <source>
        <dbReference type="Proteomes" id="UP000095401"/>
    </source>
</evidence>
<keyword evidence="6" id="KW-0864">Zinc transport</keyword>
<dbReference type="EMBL" id="CP017415">
    <property type="protein sequence ID" value="AOU97160.1"/>
    <property type="molecule type" value="Genomic_DNA"/>
</dbReference>
<evidence type="ECO:0000259" key="11">
    <source>
        <dbReference type="PROSITE" id="PS50893"/>
    </source>
</evidence>
<proteinExistence type="predicted"/>
<dbReference type="RefSeq" id="WP_070077548.1">
    <property type="nucleotide sequence ID" value="NZ_CP017415.1"/>
</dbReference>
<evidence type="ECO:0000256" key="2">
    <source>
        <dbReference type="ARBA" id="ARBA00022475"/>
    </source>
</evidence>
<feature type="region of interest" description="Disordered" evidence="10">
    <location>
        <begin position="239"/>
        <end position="258"/>
    </location>
</feature>
<keyword evidence="7" id="KW-1278">Translocase</keyword>
<dbReference type="InterPro" id="IPR003439">
    <property type="entry name" value="ABC_transporter-like_ATP-bd"/>
</dbReference>
<evidence type="ECO:0000256" key="7">
    <source>
        <dbReference type="ARBA" id="ARBA00022967"/>
    </source>
</evidence>
<organism evidence="12 13">
    <name type="scientific">Acidihalobacter yilgarnensis</name>
    <dbReference type="NCBI Taxonomy" id="2819280"/>
    <lineage>
        <taxon>Bacteria</taxon>
        <taxon>Pseudomonadati</taxon>
        <taxon>Pseudomonadota</taxon>
        <taxon>Gammaproteobacteria</taxon>
        <taxon>Chromatiales</taxon>
        <taxon>Ectothiorhodospiraceae</taxon>
        <taxon>Acidihalobacter</taxon>
    </lineage>
</organism>
<dbReference type="GO" id="GO:0005524">
    <property type="term" value="F:ATP binding"/>
    <property type="evidence" value="ECO:0007669"/>
    <property type="project" value="UniProtKB-KW"/>
</dbReference>
<keyword evidence="1" id="KW-0813">Transport</keyword>
<keyword evidence="13" id="KW-1185">Reference proteome</keyword>
<reference evidence="13" key="1">
    <citation type="submission" date="2016-09" db="EMBL/GenBank/DDBJ databases">
        <title>Acidihalobacter prosperus F5.</title>
        <authorList>
            <person name="Khaleque H.N."/>
            <person name="Ramsay J.P."/>
            <person name="Kaksonen A.H."/>
            <person name="Boxall N.J."/>
            <person name="Watkin E.L.J."/>
        </authorList>
    </citation>
    <scope>NUCLEOTIDE SEQUENCE [LARGE SCALE GENOMIC DNA]</scope>
    <source>
        <strain evidence="13">F5</strain>
    </source>
</reference>
<evidence type="ECO:0000313" key="12">
    <source>
        <dbReference type="EMBL" id="AOU97160.1"/>
    </source>
</evidence>
<keyword evidence="3" id="KW-0547">Nucleotide-binding</keyword>
<evidence type="ECO:0000256" key="1">
    <source>
        <dbReference type="ARBA" id="ARBA00022448"/>
    </source>
</evidence>
<keyword evidence="4" id="KW-0862">Zinc</keyword>
<dbReference type="FunFam" id="3.40.50.300:FF:000392">
    <property type="entry name" value="Zinc import ATP-binding protein ZnuC"/>
    <property type="match status" value="1"/>
</dbReference>
<feature type="domain" description="ABC transporter" evidence="11">
    <location>
        <begin position="9"/>
        <end position="223"/>
    </location>
</feature>
<dbReference type="GO" id="GO:0010043">
    <property type="term" value="P:response to zinc ion"/>
    <property type="evidence" value="ECO:0007669"/>
    <property type="project" value="TreeGrafter"/>
</dbReference>
<dbReference type="InterPro" id="IPR027417">
    <property type="entry name" value="P-loop_NTPase"/>
</dbReference>
<dbReference type="Proteomes" id="UP000095401">
    <property type="component" value="Chromosome"/>
</dbReference>
<keyword evidence="9" id="KW-0472">Membrane</keyword>
<dbReference type="InterPro" id="IPR017871">
    <property type="entry name" value="ABC_transporter-like_CS"/>
</dbReference>
<dbReference type="SUPFAM" id="SSF52540">
    <property type="entry name" value="P-loop containing nucleoside triphosphate hydrolases"/>
    <property type="match status" value="1"/>
</dbReference>
<evidence type="ECO:0000256" key="6">
    <source>
        <dbReference type="ARBA" id="ARBA00022906"/>
    </source>
</evidence>
<dbReference type="InterPro" id="IPR003593">
    <property type="entry name" value="AAA+_ATPase"/>
</dbReference>
<gene>
    <name evidence="12" type="primary">znuC</name>
    <name evidence="12" type="ORF">BI364_03320</name>
</gene>
<evidence type="ECO:0000256" key="8">
    <source>
        <dbReference type="ARBA" id="ARBA00023065"/>
    </source>
</evidence>
<dbReference type="PROSITE" id="PS50893">
    <property type="entry name" value="ABC_TRANSPORTER_2"/>
    <property type="match status" value="1"/>
</dbReference>
<dbReference type="AlphaFoldDB" id="A0A1D8IL17"/>
<dbReference type="KEGG" id="aprs:BI364_03320"/>
<keyword evidence="8" id="KW-0406">Ion transport</keyword>
<dbReference type="PANTHER" id="PTHR42734:SF9">
    <property type="entry name" value="ZINC IMPORT ATP-BINDING PROTEIN ZNUC"/>
    <property type="match status" value="1"/>
</dbReference>
<sequence length="258" mass="27989">MTLSSAVLIEATGLAVTFGERQVLENVDLSLSEREIVTLIGPNGAGKTTLVRTLLGLQRPSTGKLTRRPGLRIGYMPQRVTVDAILPMNVERFLRLGARRRSAVAHTAARLGVSDLLHSPIQGLSGGEMQRVLLARALLRDPQLLVLDEPAQGVDVGLQSAFYRLIRQIRDEQACGVLMVSHDLHLVMAATDRVICLNGHVCCTGRPEAVSRDPAYQRLFGGADTRGLAVYAHDHDHTHDAMPLAPDEVISEEEKGSA</sequence>
<name>A0A1D8IL17_9GAMM</name>
<protein>
    <submittedName>
        <fullName evidence="12">Zinc ABC transporter ATP-binding protein ZnuC</fullName>
    </submittedName>
</protein>
<dbReference type="Gene3D" id="3.40.50.300">
    <property type="entry name" value="P-loop containing nucleotide triphosphate hydrolases"/>
    <property type="match status" value="1"/>
</dbReference>
<evidence type="ECO:0000256" key="9">
    <source>
        <dbReference type="ARBA" id="ARBA00023136"/>
    </source>
</evidence>
<dbReference type="PANTHER" id="PTHR42734">
    <property type="entry name" value="METAL TRANSPORT SYSTEM ATP-BINDING PROTEIN TM_0124-RELATED"/>
    <property type="match status" value="1"/>
</dbReference>
<evidence type="ECO:0000256" key="4">
    <source>
        <dbReference type="ARBA" id="ARBA00022833"/>
    </source>
</evidence>
<dbReference type="SMART" id="SM00382">
    <property type="entry name" value="AAA"/>
    <property type="match status" value="1"/>
</dbReference>
<evidence type="ECO:0000256" key="10">
    <source>
        <dbReference type="SAM" id="MobiDB-lite"/>
    </source>
</evidence>
<dbReference type="Pfam" id="PF00005">
    <property type="entry name" value="ABC_tran"/>
    <property type="match status" value="1"/>
</dbReference>
<dbReference type="PROSITE" id="PS00211">
    <property type="entry name" value="ABC_TRANSPORTER_1"/>
    <property type="match status" value="1"/>
</dbReference>
<evidence type="ECO:0000256" key="5">
    <source>
        <dbReference type="ARBA" id="ARBA00022840"/>
    </source>
</evidence>
<accession>A0A1D8IL17</accession>
<keyword evidence="2" id="KW-1003">Cell membrane</keyword>
<dbReference type="InterPro" id="IPR050153">
    <property type="entry name" value="Metal_Ion_Import_ABC"/>
</dbReference>
<evidence type="ECO:0000256" key="3">
    <source>
        <dbReference type="ARBA" id="ARBA00022741"/>
    </source>
</evidence>